<gene>
    <name evidence="2" type="ORF">S06H3_08854</name>
</gene>
<reference evidence="2" key="1">
    <citation type="journal article" date="2014" name="Front. Microbiol.">
        <title>High frequency of phylogenetically diverse reductive dehalogenase-homologous genes in deep subseafloor sedimentary metagenomes.</title>
        <authorList>
            <person name="Kawai M."/>
            <person name="Futagami T."/>
            <person name="Toyoda A."/>
            <person name="Takaki Y."/>
            <person name="Nishi S."/>
            <person name="Hori S."/>
            <person name="Arai W."/>
            <person name="Tsubouchi T."/>
            <person name="Morono Y."/>
            <person name="Uchiyama I."/>
            <person name="Ito T."/>
            <person name="Fujiyama A."/>
            <person name="Inagaki F."/>
            <person name="Takami H."/>
        </authorList>
    </citation>
    <scope>NUCLEOTIDE SEQUENCE</scope>
    <source>
        <strain evidence="2">Expedition CK06-06</strain>
    </source>
</reference>
<name>X1MAX0_9ZZZZ</name>
<organism evidence="2">
    <name type="scientific">marine sediment metagenome</name>
    <dbReference type="NCBI Taxonomy" id="412755"/>
    <lineage>
        <taxon>unclassified sequences</taxon>
        <taxon>metagenomes</taxon>
        <taxon>ecological metagenomes</taxon>
    </lineage>
</organism>
<evidence type="ECO:0000313" key="2">
    <source>
        <dbReference type="EMBL" id="GAI11840.1"/>
    </source>
</evidence>
<proteinExistence type="predicted"/>
<evidence type="ECO:0000256" key="1">
    <source>
        <dbReference type="SAM" id="MobiDB-lite"/>
    </source>
</evidence>
<feature type="region of interest" description="Disordered" evidence="1">
    <location>
        <begin position="1"/>
        <end position="32"/>
    </location>
</feature>
<dbReference type="AlphaFoldDB" id="X1MAX0"/>
<feature type="non-terminal residue" evidence="2">
    <location>
        <position position="32"/>
    </location>
</feature>
<accession>X1MAX0</accession>
<protein>
    <submittedName>
        <fullName evidence="2">Uncharacterized protein</fullName>
    </submittedName>
</protein>
<comment type="caution">
    <text evidence="2">The sequence shown here is derived from an EMBL/GenBank/DDBJ whole genome shotgun (WGS) entry which is preliminary data.</text>
</comment>
<feature type="compositionally biased region" description="Polar residues" evidence="1">
    <location>
        <begin position="11"/>
        <end position="26"/>
    </location>
</feature>
<sequence>MAKEGIADRTTLYSPVSRLHNQTPGKTQKGEK</sequence>
<dbReference type="EMBL" id="BARV01003797">
    <property type="protein sequence ID" value="GAI11840.1"/>
    <property type="molecule type" value="Genomic_DNA"/>
</dbReference>